<gene>
    <name evidence="2" type="ORF">EJ913_27475</name>
</gene>
<dbReference type="InterPro" id="IPR007024">
    <property type="entry name" value="BLUF_domain"/>
</dbReference>
<protein>
    <submittedName>
        <fullName evidence="2">BLUF domain-containing protein</fullName>
    </submittedName>
</protein>
<keyword evidence="3" id="KW-1185">Reference proteome</keyword>
<evidence type="ECO:0000259" key="1">
    <source>
        <dbReference type="PROSITE" id="PS50925"/>
    </source>
</evidence>
<dbReference type="RefSeq" id="WP_127003972.1">
    <property type="nucleotide sequence ID" value="NZ_CP173194.1"/>
</dbReference>
<dbReference type="Gene3D" id="3.30.70.100">
    <property type="match status" value="1"/>
</dbReference>
<proteinExistence type="predicted"/>
<reference evidence="2 3" key="1">
    <citation type="submission" date="2018-12" db="EMBL/GenBank/DDBJ databases">
        <authorList>
            <person name="Yang Y."/>
        </authorList>
    </citation>
    <scope>NUCLEOTIDE SEQUENCE [LARGE SCALE GENOMIC DNA]</scope>
    <source>
        <strain evidence="2 3">GSF71</strain>
    </source>
</reference>
<dbReference type="SMART" id="SM01034">
    <property type="entry name" value="BLUF"/>
    <property type="match status" value="1"/>
</dbReference>
<organism evidence="2 3">
    <name type="scientific">Azospirillum doebereinerae</name>
    <dbReference type="NCBI Taxonomy" id="92933"/>
    <lineage>
        <taxon>Bacteria</taxon>
        <taxon>Pseudomonadati</taxon>
        <taxon>Pseudomonadota</taxon>
        <taxon>Alphaproteobacteria</taxon>
        <taxon>Rhodospirillales</taxon>
        <taxon>Azospirillaceae</taxon>
        <taxon>Azospirillum</taxon>
    </lineage>
</organism>
<dbReference type="PROSITE" id="PS50925">
    <property type="entry name" value="BLUF"/>
    <property type="match status" value="1"/>
</dbReference>
<dbReference type="Proteomes" id="UP000280346">
    <property type="component" value="Unassembled WGS sequence"/>
</dbReference>
<evidence type="ECO:0000313" key="2">
    <source>
        <dbReference type="EMBL" id="RUQ63678.1"/>
    </source>
</evidence>
<comment type="caution">
    <text evidence="2">The sequence shown here is derived from an EMBL/GenBank/DDBJ whole genome shotgun (WGS) entry which is preliminary data.</text>
</comment>
<dbReference type="OrthoDB" id="196105at2"/>
<dbReference type="GO" id="GO:0071949">
    <property type="term" value="F:FAD binding"/>
    <property type="evidence" value="ECO:0007669"/>
    <property type="project" value="InterPro"/>
</dbReference>
<dbReference type="Pfam" id="PF04940">
    <property type="entry name" value="BLUF"/>
    <property type="match status" value="1"/>
</dbReference>
<feature type="domain" description="BLUF" evidence="1">
    <location>
        <begin position="1"/>
        <end position="93"/>
    </location>
</feature>
<dbReference type="InterPro" id="IPR036046">
    <property type="entry name" value="Acylphosphatase-like_dom_sf"/>
</dbReference>
<name>A0A433J0Z2_9PROT</name>
<accession>A0A433J0Z2</accession>
<dbReference type="GO" id="GO:0009882">
    <property type="term" value="F:blue light photoreceptor activity"/>
    <property type="evidence" value="ECO:0007669"/>
    <property type="project" value="InterPro"/>
</dbReference>
<dbReference type="AlphaFoldDB" id="A0A433J0Z2"/>
<sequence>MLTLVYRSDAAVLLPHSTLSDLCFQSAAKNRRLGITGFLVEHEGTFLQVLEGEPRDVERLFDRIVTDGRHQNVSILSHEISRDERTFGFWSMNFGPLSDPDFWTGEFADFRGRKEFRIKSHSANFALRVLTRAYTHACILTDADPVIGDYVRGKRPVLAGQPEPV</sequence>
<evidence type="ECO:0000313" key="3">
    <source>
        <dbReference type="Proteomes" id="UP000280346"/>
    </source>
</evidence>
<dbReference type="SUPFAM" id="SSF54975">
    <property type="entry name" value="Acylphosphatase/BLUF domain-like"/>
    <property type="match status" value="1"/>
</dbReference>
<dbReference type="EMBL" id="RZIJ01000033">
    <property type="protein sequence ID" value="RUQ63678.1"/>
    <property type="molecule type" value="Genomic_DNA"/>
</dbReference>